<proteinExistence type="predicted"/>
<reference evidence="2 3" key="1">
    <citation type="submission" date="2015-01" db="EMBL/GenBank/DDBJ databases">
        <title>The Genome Sequence of Capronia semiimmersa CBS27337.</title>
        <authorList>
            <consortium name="The Broad Institute Genomics Platform"/>
            <person name="Cuomo C."/>
            <person name="de Hoog S."/>
            <person name="Gorbushina A."/>
            <person name="Stielow B."/>
            <person name="Teixiera M."/>
            <person name="Abouelleil A."/>
            <person name="Chapman S.B."/>
            <person name="Priest M."/>
            <person name="Young S.K."/>
            <person name="Wortman J."/>
            <person name="Nusbaum C."/>
            <person name="Birren B."/>
        </authorList>
    </citation>
    <scope>NUCLEOTIDE SEQUENCE [LARGE SCALE GENOMIC DNA]</scope>
    <source>
        <strain evidence="2 3">CBS 27337</strain>
    </source>
</reference>
<feature type="compositionally biased region" description="Low complexity" evidence="1">
    <location>
        <begin position="250"/>
        <end position="270"/>
    </location>
</feature>
<evidence type="ECO:0000313" key="3">
    <source>
        <dbReference type="Proteomes" id="UP000054266"/>
    </source>
</evidence>
<dbReference type="AlphaFoldDB" id="A0A0D2CY20"/>
<feature type="compositionally biased region" description="Polar residues" evidence="1">
    <location>
        <begin position="291"/>
        <end position="306"/>
    </location>
</feature>
<feature type="region of interest" description="Disordered" evidence="1">
    <location>
        <begin position="168"/>
        <end position="204"/>
    </location>
</feature>
<keyword evidence="3" id="KW-1185">Reference proteome</keyword>
<protein>
    <submittedName>
        <fullName evidence="2">Uncharacterized protein</fullName>
    </submittedName>
</protein>
<accession>A0A0D2CY20</accession>
<evidence type="ECO:0000313" key="2">
    <source>
        <dbReference type="EMBL" id="KIW70076.1"/>
    </source>
</evidence>
<feature type="compositionally biased region" description="Basic and acidic residues" evidence="1">
    <location>
        <begin position="168"/>
        <end position="201"/>
    </location>
</feature>
<evidence type="ECO:0000256" key="1">
    <source>
        <dbReference type="SAM" id="MobiDB-lite"/>
    </source>
</evidence>
<organism evidence="2 3">
    <name type="scientific">Phialophora macrospora</name>
    <dbReference type="NCBI Taxonomy" id="1851006"/>
    <lineage>
        <taxon>Eukaryota</taxon>
        <taxon>Fungi</taxon>
        <taxon>Dikarya</taxon>
        <taxon>Ascomycota</taxon>
        <taxon>Pezizomycotina</taxon>
        <taxon>Eurotiomycetes</taxon>
        <taxon>Chaetothyriomycetidae</taxon>
        <taxon>Chaetothyriales</taxon>
        <taxon>Herpotrichiellaceae</taxon>
        <taxon>Phialophora</taxon>
    </lineage>
</organism>
<feature type="region of interest" description="Disordered" evidence="1">
    <location>
        <begin position="217"/>
        <end position="306"/>
    </location>
</feature>
<name>A0A0D2CY20_9EURO</name>
<dbReference type="HOGENOM" id="CLU_700192_0_0_1"/>
<feature type="compositionally biased region" description="Polar residues" evidence="1">
    <location>
        <begin position="271"/>
        <end position="281"/>
    </location>
</feature>
<dbReference type="Proteomes" id="UP000054266">
    <property type="component" value="Unassembled WGS sequence"/>
</dbReference>
<gene>
    <name evidence="2" type="ORF">PV04_02384</name>
</gene>
<sequence>MQSGAPFCQDIQDSGLTTDQGDLWIGSGLWDEEVDTRSYINRPLELNGLIVDTEPARDTFNMQHSQGPPPAPNTGAIGSFNESINPQSTANFGLDELPRGDHNVGRAAQLSTNQLLSPGQQTATHSLHMQTEESVVQDLRLEIAMLRNEVETKKRKIQALESRNDELGRQNESLKVDRLMSEAESSESRHDQLGRQHESFKVSRSRVMSAVGISEFGNATAPTTPVPRQRRYKTRVAPGMPRRNTPRSPPDSSASRQSSYRGPSSSQGSQASWQNNSSPAPHTSAMGGQSGMVTSPFNNHAMSSHSDTPFSLFTEAVRSRRDSTSSSASRSDDDLAQASLCRRVGDERLPSIGAVHEWRNGSLPRRLLHRESSADGEEDLTRFLTRLNLRQDEL</sequence>
<dbReference type="EMBL" id="KN846957">
    <property type="protein sequence ID" value="KIW70076.1"/>
    <property type="molecule type" value="Genomic_DNA"/>
</dbReference>